<name>A0A382YDL6_9ZZZZ</name>
<gene>
    <name evidence="1" type="ORF">METZ01_LOCUS434251</name>
</gene>
<dbReference type="EMBL" id="UINC01174997">
    <property type="protein sequence ID" value="SVD81397.1"/>
    <property type="molecule type" value="Genomic_DNA"/>
</dbReference>
<organism evidence="1">
    <name type="scientific">marine metagenome</name>
    <dbReference type="NCBI Taxonomy" id="408172"/>
    <lineage>
        <taxon>unclassified sequences</taxon>
        <taxon>metagenomes</taxon>
        <taxon>ecological metagenomes</taxon>
    </lineage>
</organism>
<protein>
    <submittedName>
        <fullName evidence="1">Uncharacterized protein</fullName>
    </submittedName>
</protein>
<evidence type="ECO:0000313" key="1">
    <source>
        <dbReference type="EMBL" id="SVD81397.1"/>
    </source>
</evidence>
<accession>A0A382YDL6</accession>
<sequence length="108" mass="11799">MSIVSISGSTLSVDLSKNFKILDEAVASGRKDRNGKPVTHGWIATPKQVMSLNNVVAYLPSKYASEVLSFALSLFDRNVKEYTTWKDSQPKVVVNSAPKKVKAVKKSA</sequence>
<dbReference type="AlphaFoldDB" id="A0A382YDL6"/>
<reference evidence="1" key="1">
    <citation type="submission" date="2018-05" db="EMBL/GenBank/DDBJ databases">
        <authorList>
            <person name="Lanie J.A."/>
            <person name="Ng W.-L."/>
            <person name="Kazmierczak K.M."/>
            <person name="Andrzejewski T.M."/>
            <person name="Davidsen T.M."/>
            <person name="Wayne K.J."/>
            <person name="Tettelin H."/>
            <person name="Glass J.I."/>
            <person name="Rusch D."/>
            <person name="Podicherti R."/>
            <person name="Tsui H.-C.T."/>
            <person name="Winkler M.E."/>
        </authorList>
    </citation>
    <scope>NUCLEOTIDE SEQUENCE</scope>
</reference>
<proteinExistence type="predicted"/>